<proteinExistence type="predicted"/>
<dbReference type="Proteomes" id="UP000064967">
    <property type="component" value="Chromosome"/>
</dbReference>
<keyword evidence="2" id="KW-0081">Bacteriolytic enzyme</keyword>
<dbReference type="PATRIC" id="fig|1391654.3.peg.9999"/>
<evidence type="ECO:0000256" key="2">
    <source>
        <dbReference type="ARBA" id="ARBA00022638"/>
    </source>
</evidence>
<dbReference type="Gene3D" id="1.10.530.40">
    <property type="match status" value="1"/>
</dbReference>
<gene>
    <name evidence="4" type="ORF">AKJ09_09870</name>
</gene>
<dbReference type="EMBL" id="CP012333">
    <property type="protein sequence ID" value="AKV03207.1"/>
    <property type="molecule type" value="Genomic_DNA"/>
</dbReference>
<protein>
    <submittedName>
        <fullName evidence="4">Uncharacterized protein</fullName>
    </submittedName>
</protein>
<dbReference type="KEGG" id="llu:AKJ09_09870"/>
<dbReference type="GO" id="GO:0042742">
    <property type="term" value="P:defense response to bacterium"/>
    <property type="evidence" value="ECO:0007669"/>
    <property type="project" value="UniProtKB-KW"/>
</dbReference>
<dbReference type="AlphaFoldDB" id="A0A0K1QC30"/>
<sequence length="147" mass="16339">MMRKFDDMATRLRARFPSFPDWPADAQLAILSLAWACGPAFHFPRLEAALRACDWRTAAIECRIADDAGTVKLRNAANRTMLRNAAAVVESVRDPSALYYPEDLTRTPESEAPTEPDLPNPPSEPKIVVDFERVHPKVPLGRPALDG</sequence>
<dbReference type="InterPro" id="IPR023347">
    <property type="entry name" value="Lysozyme_dom_sf"/>
</dbReference>
<reference evidence="4 5" key="1">
    <citation type="submission" date="2015-08" db="EMBL/GenBank/DDBJ databases">
        <authorList>
            <person name="Babu N.S."/>
            <person name="Beckwith C.J."/>
            <person name="Beseler K.G."/>
            <person name="Brison A."/>
            <person name="Carone J.V."/>
            <person name="Caskin T.P."/>
            <person name="Diamond M."/>
            <person name="Durham M.E."/>
            <person name="Foxe J.M."/>
            <person name="Go M."/>
            <person name="Henderson B.A."/>
            <person name="Jones I.B."/>
            <person name="McGettigan J.A."/>
            <person name="Micheletti S.J."/>
            <person name="Nasrallah M.E."/>
            <person name="Ortiz D."/>
            <person name="Piller C.R."/>
            <person name="Privatt S.R."/>
            <person name="Schneider S.L."/>
            <person name="Sharp S."/>
            <person name="Smith T.C."/>
            <person name="Stanton J.D."/>
            <person name="Ullery H.E."/>
            <person name="Wilson R.J."/>
            <person name="Serrano M.G."/>
            <person name="Buck G."/>
            <person name="Lee V."/>
            <person name="Wang Y."/>
            <person name="Carvalho R."/>
            <person name="Voegtly L."/>
            <person name="Shi R."/>
            <person name="Duckworth R."/>
            <person name="Johnson A."/>
            <person name="Loviza R."/>
            <person name="Walstead R."/>
            <person name="Shah Z."/>
            <person name="Kiflezghi M."/>
            <person name="Wade K."/>
            <person name="Ball S.L."/>
            <person name="Bradley K.W."/>
            <person name="Asai D.J."/>
            <person name="Bowman C.A."/>
            <person name="Russell D.A."/>
            <person name="Pope W.H."/>
            <person name="Jacobs-Sera D."/>
            <person name="Hendrix R.W."/>
            <person name="Hatfull G.F."/>
        </authorList>
    </citation>
    <scope>NUCLEOTIDE SEQUENCE [LARGE SCALE GENOMIC DNA]</scope>
    <source>
        <strain evidence="4 5">DSM 27648</strain>
    </source>
</reference>
<dbReference type="GO" id="GO:0003796">
    <property type="term" value="F:lysozyme activity"/>
    <property type="evidence" value="ECO:0007669"/>
    <property type="project" value="InterPro"/>
</dbReference>
<feature type="region of interest" description="Disordered" evidence="3">
    <location>
        <begin position="100"/>
        <end position="126"/>
    </location>
</feature>
<evidence type="ECO:0000256" key="1">
    <source>
        <dbReference type="ARBA" id="ARBA00022529"/>
    </source>
</evidence>
<evidence type="ECO:0000313" key="5">
    <source>
        <dbReference type="Proteomes" id="UP000064967"/>
    </source>
</evidence>
<dbReference type="STRING" id="1391654.AKJ09_09870"/>
<dbReference type="GO" id="GO:0031640">
    <property type="term" value="P:killing of cells of another organism"/>
    <property type="evidence" value="ECO:0007669"/>
    <property type="project" value="UniProtKB-KW"/>
</dbReference>
<name>A0A0K1QC30_9BACT</name>
<evidence type="ECO:0000313" key="4">
    <source>
        <dbReference type="EMBL" id="AKV03207.1"/>
    </source>
</evidence>
<organism evidence="4 5">
    <name type="scientific">Labilithrix luteola</name>
    <dbReference type="NCBI Taxonomy" id="1391654"/>
    <lineage>
        <taxon>Bacteria</taxon>
        <taxon>Pseudomonadati</taxon>
        <taxon>Myxococcota</taxon>
        <taxon>Polyangia</taxon>
        <taxon>Polyangiales</taxon>
        <taxon>Labilitrichaceae</taxon>
        <taxon>Labilithrix</taxon>
    </lineage>
</organism>
<keyword evidence="1" id="KW-0929">Antimicrobial</keyword>
<evidence type="ECO:0000256" key="3">
    <source>
        <dbReference type="SAM" id="MobiDB-lite"/>
    </source>
</evidence>
<accession>A0A0K1QC30</accession>
<keyword evidence="5" id="KW-1185">Reference proteome</keyword>